<dbReference type="PRINTS" id="PR00984">
    <property type="entry name" value="TRNASYNTHILE"/>
</dbReference>
<dbReference type="EC" id="6.1.1.5" evidence="15"/>
<reference evidence="18" key="1">
    <citation type="submission" date="2020-02" db="EMBL/GenBank/DDBJ databases">
        <authorList>
            <person name="Meier V. D."/>
        </authorList>
    </citation>
    <scope>NUCLEOTIDE SEQUENCE</scope>
    <source>
        <strain evidence="18">AVDCRST_MAG76</strain>
    </source>
</reference>
<dbReference type="FunFam" id="3.40.50.620:FF:000063">
    <property type="entry name" value="Isoleucine--tRNA ligase"/>
    <property type="match status" value="1"/>
</dbReference>
<feature type="short sequence motif" description="'KMSKS' region" evidence="15">
    <location>
        <begin position="606"/>
        <end position="610"/>
    </location>
</feature>
<dbReference type="SUPFAM" id="SSF52374">
    <property type="entry name" value="Nucleotidylyl transferase"/>
    <property type="match status" value="1"/>
</dbReference>
<evidence type="ECO:0000256" key="10">
    <source>
        <dbReference type="ARBA" id="ARBA00022840"/>
    </source>
</evidence>
<dbReference type="AlphaFoldDB" id="A0A6J4H2M7"/>
<comment type="subunit">
    <text evidence="4 15">Monomer.</text>
</comment>
<keyword evidence="10 15" id="KW-0067">ATP-binding</keyword>
<dbReference type="HAMAP" id="MF_02003">
    <property type="entry name" value="Ile_tRNA_synth_type2"/>
    <property type="match status" value="1"/>
</dbReference>
<name>A0A6J4H2M7_9ACTN</name>
<feature type="binding site" evidence="15">
    <location>
        <position position="609"/>
    </location>
    <ligand>
        <name>ATP</name>
        <dbReference type="ChEBI" id="CHEBI:30616"/>
    </ligand>
</feature>
<dbReference type="InterPro" id="IPR009080">
    <property type="entry name" value="tRNAsynth_Ia_anticodon-bd"/>
</dbReference>
<comment type="function">
    <text evidence="13 15">Catalyzes the attachment of isoleucine to tRNA(Ile). As IleRS can inadvertently accommodate and process structurally similar amino acids such as valine, to avoid such errors it has two additional distinct tRNA(Ile)-dependent editing activities. One activity is designated as 'pretransfer' editing and involves the hydrolysis of activated Val-AMP. The other activity is designated 'posttransfer' editing and involves deacylation of mischarged Val-tRNA(Ile).</text>
</comment>
<dbReference type="Pfam" id="PF00133">
    <property type="entry name" value="tRNA-synt_1"/>
    <property type="match status" value="1"/>
</dbReference>
<feature type="short sequence motif" description="'HIGH' region" evidence="15">
    <location>
        <begin position="54"/>
        <end position="64"/>
    </location>
</feature>
<comment type="cofactor">
    <cofactor evidence="1 15">
        <name>Zn(2+)</name>
        <dbReference type="ChEBI" id="CHEBI:29105"/>
    </cofactor>
</comment>
<feature type="domain" description="Aminoacyl-tRNA synthetase class Ia" evidence="16">
    <location>
        <begin position="24"/>
        <end position="640"/>
    </location>
</feature>
<dbReference type="GO" id="GO:0004822">
    <property type="term" value="F:isoleucine-tRNA ligase activity"/>
    <property type="evidence" value="ECO:0007669"/>
    <property type="project" value="UniProtKB-UniRule"/>
</dbReference>
<comment type="subcellular location">
    <subcellularLocation>
        <location evidence="2 15">Cytoplasm</location>
    </subcellularLocation>
</comment>
<comment type="similarity">
    <text evidence="3 15">Belongs to the class-I aminoacyl-tRNA synthetase family. IleS type 2 subfamily.</text>
</comment>
<dbReference type="InterPro" id="IPR023586">
    <property type="entry name" value="Ile-tRNA-ligase_type2"/>
</dbReference>
<evidence type="ECO:0000256" key="3">
    <source>
        <dbReference type="ARBA" id="ARBA00007078"/>
    </source>
</evidence>
<keyword evidence="6 15" id="KW-0436">Ligase</keyword>
<dbReference type="GO" id="GO:0006428">
    <property type="term" value="P:isoleucyl-tRNA aminoacylation"/>
    <property type="evidence" value="ECO:0007669"/>
    <property type="project" value="UniProtKB-UniRule"/>
</dbReference>
<dbReference type="Gene3D" id="3.90.740.10">
    <property type="entry name" value="Valyl/Leucyl/Isoleucyl-tRNA synthetase, editing domain"/>
    <property type="match status" value="1"/>
</dbReference>
<keyword evidence="8 15" id="KW-0547">Nucleotide-binding</keyword>
<dbReference type="Pfam" id="PF08264">
    <property type="entry name" value="Anticodon_1"/>
    <property type="match status" value="1"/>
</dbReference>
<dbReference type="CDD" id="cd00818">
    <property type="entry name" value="IleRS_core"/>
    <property type="match status" value="1"/>
</dbReference>
<accession>A0A6J4H2M7</accession>
<dbReference type="Gene3D" id="1.10.730.10">
    <property type="entry name" value="Isoleucyl-tRNA Synthetase, Domain 1"/>
    <property type="match status" value="1"/>
</dbReference>
<evidence type="ECO:0000256" key="6">
    <source>
        <dbReference type="ARBA" id="ARBA00022598"/>
    </source>
</evidence>
<evidence type="ECO:0000313" key="18">
    <source>
        <dbReference type="EMBL" id="CAA9210864.1"/>
    </source>
</evidence>
<dbReference type="SUPFAM" id="SSF47323">
    <property type="entry name" value="Anticodon-binding domain of a subclass of class I aminoacyl-tRNA synthetases"/>
    <property type="match status" value="1"/>
</dbReference>
<dbReference type="FunFam" id="3.40.50.620:FF:000075">
    <property type="entry name" value="Isoleucine--tRNA ligase"/>
    <property type="match status" value="1"/>
</dbReference>
<dbReference type="InterPro" id="IPR009008">
    <property type="entry name" value="Val/Leu/Ile-tRNA-synth_edit"/>
</dbReference>
<evidence type="ECO:0000256" key="2">
    <source>
        <dbReference type="ARBA" id="ARBA00004496"/>
    </source>
</evidence>
<dbReference type="InterPro" id="IPR033709">
    <property type="entry name" value="Anticodon_Ile_ABEc"/>
</dbReference>
<evidence type="ECO:0000259" key="17">
    <source>
        <dbReference type="Pfam" id="PF08264"/>
    </source>
</evidence>
<evidence type="ECO:0000256" key="12">
    <source>
        <dbReference type="ARBA" id="ARBA00023146"/>
    </source>
</evidence>
<evidence type="ECO:0000256" key="8">
    <source>
        <dbReference type="ARBA" id="ARBA00022741"/>
    </source>
</evidence>
<dbReference type="SUPFAM" id="SSF50677">
    <property type="entry name" value="ValRS/IleRS/LeuRS editing domain"/>
    <property type="match status" value="1"/>
</dbReference>
<evidence type="ECO:0000256" key="13">
    <source>
        <dbReference type="ARBA" id="ARBA00025217"/>
    </source>
</evidence>
<gene>
    <name evidence="15" type="primary">ileS</name>
    <name evidence="18" type="ORF">AVDCRST_MAG76-108</name>
</gene>
<dbReference type="GO" id="GO:0000049">
    <property type="term" value="F:tRNA binding"/>
    <property type="evidence" value="ECO:0007669"/>
    <property type="project" value="InterPro"/>
</dbReference>
<dbReference type="InterPro" id="IPR014729">
    <property type="entry name" value="Rossmann-like_a/b/a_fold"/>
</dbReference>
<dbReference type="PANTHER" id="PTHR42780:SF1">
    <property type="entry name" value="ISOLEUCINE--TRNA LIGASE, CYTOPLASMIC"/>
    <property type="match status" value="1"/>
</dbReference>
<evidence type="ECO:0000256" key="9">
    <source>
        <dbReference type="ARBA" id="ARBA00022833"/>
    </source>
</evidence>
<dbReference type="NCBIfam" id="TIGR00392">
    <property type="entry name" value="ileS"/>
    <property type="match status" value="1"/>
</dbReference>
<protein>
    <recommendedName>
        <fullName evidence="15">Isoleucine--tRNA ligase</fullName>
        <ecNumber evidence="15">6.1.1.5</ecNumber>
    </recommendedName>
    <alternativeName>
        <fullName evidence="15">Isoleucyl-tRNA synthetase</fullName>
        <shortName evidence="15">IleRS</shortName>
    </alternativeName>
</protein>
<evidence type="ECO:0000259" key="16">
    <source>
        <dbReference type="Pfam" id="PF00133"/>
    </source>
</evidence>
<comment type="domain">
    <text evidence="15">IleRS has two distinct active sites: one for aminoacylation and one for editing. The misactivated valine is translocated from the active site to the editing site, which sterically excludes the correctly activated isoleucine. The single editing site contains two valyl binding pockets, one specific for each substrate (Val-AMP or Val-tRNA(Ile)).</text>
</comment>
<evidence type="ECO:0000256" key="4">
    <source>
        <dbReference type="ARBA" id="ARBA00011245"/>
    </source>
</evidence>
<dbReference type="InterPro" id="IPR002300">
    <property type="entry name" value="aa-tRNA-synth_Ia"/>
</dbReference>
<dbReference type="PROSITE" id="PS00178">
    <property type="entry name" value="AA_TRNA_LIGASE_I"/>
    <property type="match status" value="1"/>
</dbReference>
<dbReference type="Gene3D" id="3.40.50.620">
    <property type="entry name" value="HUPs"/>
    <property type="match status" value="2"/>
</dbReference>
<keyword evidence="9 15" id="KW-0862">Zinc</keyword>
<feature type="domain" description="Methionyl/Valyl/Leucyl/Isoleucyl-tRNA synthetase anticodon-binding" evidence="17">
    <location>
        <begin position="688"/>
        <end position="817"/>
    </location>
</feature>
<dbReference type="Pfam" id="PF19302">
    <property type="entry name" value="DUF5915"/>
    <property type="match status" value="1"/>
</dbReference>
<keyword evidence="12 15" id="KW-0030">Aminoacyl-tRNA synthetase</keyword>
<dbReference type="CDD" id="cd07961">
    <property type="entry name" value="Anticodon_Ia_Ile_ABEc"/>
    <property type="match status" value="1"/>
</dbReference>
<evidence type="ECO:0000256" key="11">
    <source>
        <dbReference type="ARBA" id="ARBA00022917"/>
    </source>
</evidence>
<evidence type="ECO:0000256" key="14">
    <source>
        <dbReference type="ARBA" id="ARBA00048359"/>
    </source>
</evidence>
<keyword evidence="5 15" id="KW-0963">Cytoplasm</keyword>
<evidence type="ECO:0000256" key="7">
    <source>
        <dbReference type="ARBA" id="ARBA00022723"/>
    </source>
</evidence>
<dbReference type="EMBL" id="CADCSZ010000008">
    <property type="protein sequence ID" value="CAA9210864.1"/>
    <property type="molecule type" value="Genomic_DNA"/>
</dbReference>
<dbReference type="GO" id="GO:0005524">
    <property type="term" value="F:ATP binding"/>
    <property type="evidence" value="ECO:0007669"/>
    <property type="project" value="UniProtKB-UniRule"/>
</dbReference>
<evidence type="ECO:0000256" key="15">
    <source>
        <dbReference type="HAMAP-Rule" id="MF_02003"/>
    </source>
</evidence>
<dbReference type="InterPro" id="IPR013155">
    <property type="entry name" value="M/V/L/I-tRNA-synth_anticd-bd"/>
</dbReference>
<dbReference type="GO" id="GO:0005737">
    <property type="term" value="C:cytoplasm"/>
    <property type="evidence" value="ECO:0007669"/>
    <property type="project" value="UniProtKB-SubCell"/>
</dbReference>
<proteinExistence type="inferred from homology"/>
<organism evidence="18">
    <name type="scientific">uncultured Acidimicrobiales bacterium</name>
    <dbReference type="NCBI Taxonomy" id="310071"/>
    <lineage>
        <taxon>Bacteria</taxon>
        <taxon>Bacillati</taxon>
        <taxon>Actinomycetota</taxon>
        <taxon>Acidimicrobiia</taxon>
        <taxon>Acidimicrobiales</taxon>
        <taxon>environmental samples</taxon>
    </lineage>
</organism>
<dbReference type="PANTHER" id="PTHR42780">
    <property type="entry name" value="SOLEUCYL-TRNA SYNTHETASE"/>
    <property type="match status" value="1"/>
</dbReference>
<dbReference type="InterPro" id="IPR001412">
    <property type="entry name" value="aa-tRNA-synth_I_CS"/>
</dbReference>
<dbReference type="GO" id="GO:0002161">
    <property type="term" value="F:aminoacyl-tRNA deacylase activity"/>
    <property type="evidence" value="ECO:0007669"/>
    <property type="project" value="InterPro"/>
</dbReference>
<evidence type="ECO:0000256" key="5">
    <source>
        <dbReference type="ARBA" id="ARBA00022490"/>
    </source>
</evidence>
<evidence type="ECO:0000256" key="1">
    <source>
        <dbReference type="ARBA" id="ARBA00001947"/>
    </source>
</evidence>
<dbReference type="InterPro" id="IPR002301">
    <property type="entry name" value="Ile-tRNA-ligase"/>
</dbReference>
<keyword evidence="7 15" id="KW-0479">Metal-binding</keyword>
<comment type="catalytic activity">
    <reaction evidence="14 15">
        <text>tRNA(Ile) + L-isoleucine + ATP = L-isoleucyl-tRNA(Ile) + AMP + diphosphate</text>
        <dbReference type="Rhea" id="RHEA:11060"/>
        <dbReference type="Rhea" id="RHEA-COMP:9666"/>
        <dbReference type="Rhea" id="RHEA-COMP:9695"/>
        <dbReference type="ChEBI" id="CHEBI:30616"/>
        <dbReference type="ChEBI" id="CHEBI:33019"/>
        <dbReference type="ChEBI" id="CHEBI:58045"/>
        <dbReference type="ChEBI" id="CHEBI:78442"/>
        <dbReference type="ChEBI" id="CHEBI:78528"/>
        <dbReference type="ChEBI" id="CHEBI:456215"/>
        <dbReference type="EC" id="6.1.1.5"/>
    </reaction>
</comment>
<keyword evidence="11 15" id="KW-0648">Protein biosynthesis</keyword>
<sequence>MAPDPRPFAELDPSPDLPALERAVLERWEAEQTFNASLVQREGAPEFVFYDGPPFANGLPHYGHLLTGYVKDAVPRYQTMRGRHVSRRFGWDCHGLPPEMEAERELQLTGRAAIQAFGVARFNDHCRASVQRYTKEWERYVTRQARWVDFEDDYRTMDLPYMESVLWAFKALHDKGLLYEGYRVLPYCWECETPLSNFETKMDDAYRDRQDPAVTVRFRLRDGLDGAPTDVLAWTTTPWTLPSNLALAVGPQIDYAVVEHEGGQVVVAASRVASYERELGGRVVRTLPGSALVGMGYEPLFPFFAGTADAFCILAGDFVTDGDGTGIVHIAPGFGEDDKSVGDANGIPVVVPVDDTGRFTAEVADFAGLQVFEANRPIIRALNERGLVVREDSYVHSYPHCWRTDTPLIYRAVSSWFVAVTKIKDRLLELNQEISWVPENVRDGAFGSWLEGARDWSISRNRFWGAPLPVWKSDDPAYPRVDVYGSLDELERDFGVRPDELHRPVIDLLTRPNPDDPSGRATMRRVGDVLDCWFESGSMPYAQVHYPFENKDWFEENFPADFVVEYVGQTRGWFYTLHVLSVALFDRPPFRSCLAHGIVLGSDRRKLSKRLRNYPDPLEEFERVGSDAIRWSLLSSSILRGGNLIASEAAMEAALREAILPLWHTCRTLTLYAEHRPRLVDRADDVLDRYALAKAADLVQQATTALDAHDLPGACWEVSRFLDALNNWYVRRSRDRLWAGDEAAVDTLFTVLHTLLRVTAPLMPLTVEHLWASLVPGAASVHLQSWPRSGELPVDPGLVEAMDRVRDVCSAGHAIRKGHVPVLRTRLPLPAVTVAGAGTDALEPFRTLIAEELNVRDVRLTGTVDEAGELVLTVNPRVAGPRLGKQVQEVIRAARSGDWSRDGETVAVGGVALEPGEFELRLLPRDETTSRALPGDDAVVALDVAVTAELEAEGVARDVVRLVQEARRAAGLDVRDRIVLRLQVPPSARHAVESNRSVIAREVLAEEVGMVEDAGAEAIEAELASHGSVRISLRRTAG</sequence>
<dbReference type="GO" id="GO:0008270">
    <property type="term" value="F:zinc ion binding"/>
    <property type="evidence" value="ECO:0007669"/>
    <property type="project" value="UniProtKB-UniRule"/>
</dbReference>